<sequence>MQSDYVYFTGGEGCNAHCAGFRASLRNTFNNFSALVDEVPALSGNGNLKANIQRMSNLIDYMPPRALYLMWQATSSRVAEMESMADEIRQALDTLPPLMRPSTLGAPQTSADTRNAGSGSGSGLCAWSDQDDKPYVELIQARLEQLGWTFEKLAGIIPDLMVRGEAGVSAGAAVTNGEASAAVGMKPSDSMKISLKVLAAVPQEINWIIRINMLRAKVYCS</sequence>
<keyword evidence="3" id="KW-1185">Reference proteome</keyword>
<proteinExistence type="predicted"/>
<evidence type="ECO:0000313" key="3">
    <source>
        <dbReference type="Proteomes" id="UP000287798"/>
    </source>
</evidence>
<comment type="caution">
    <text evidence="2">The sequence shown here is derived from an EMBL/GenBank/DDBJ whole genome shotgun (WGS) entry which is preliminary data.</text>
</comment>
<evidence type="ECO:0000256" key="1">
    <source>
        <dbReference type="SAM" id="MobiDB-lite"/>
    </source>
</evidence>
<reference evidence="2 3" key="1">
    <citation type="journal article" date="2010" name="Int. J. Syst. Evol. Microbiol.">
        <title>Thiohalobacter thiocyanaticus gen. nov., sp. nov., a moderately halophilic, sulfur-oxidizing gammaproteobacterium from hypersaline lakes, that utilizes thiocyanate.</title>
        <authorList>
            <person name="Sorokin D.Y."/>
            <person name="Kovaleva O.L."/>
            <person name="Tourova T.P."/>
            <person name="Muyzer G."/>
        </authorList>
    </citation>
    <scope>NUCLEOTIDE SEQUENCE [LARGE SCALE GENOMIC DNA]</scope>
    <source>
        <strain evidence="2 3">Hrh1</strain>
    </source>
</reference>
<organism evidence="2 3">
    <name type="scientific">Thiohalobacter thiocyanaticus</name>
    <dbReference type="NCBI Taxonomy" id="585455"/>
    <lineage>
        <taxon>Bacteria</taxon>
        <taxon>Pseudomonadati</taxon>
        <taxon>Pseudomonadota</taxon>
        <taxon>Gammaproteobacteria</taxon>
        <taxon>Thiohalobacterales</taxon>
        <taxon>Thiohalobacteraceae</taxon>
        <taxon>Thiohalobacter</taxon>
    </lineage>
</organism>
<dbReference type="AlphaFoldDB" id="A0A426QFU9"/>
<feature type="compositionally biased region" description="Polar residues" evidence="1">
    <location>
        <begin position="105"/>
        <end position="117"/>
    </location>
</feature>
<dbReference type="EMBL" id="QZMU01000001">
    <property type="protein sequence ID" value="RRQ20626.1"/>
    <property type="molecule type" value="Genomic_DNA"/>
</dbReference>
<name>A0A426QFU9_9GAMM</name>
<dbReference type="Proteomes" id="UP000287798">
    <property type="component" value="Unassembled WGS sequence"/>
</dbReference>
<gene>
    <name evidence="2" type="ORF">D6C00_00590</name>
</gene>
<protein>
    <submittedName>
        <fullName evidence="2">Uncharacterized protein</fullName>
    </submittedName>
</protein>
<accession>A0A426QFU9</accession>
<feature type="region of interest" description="Disordered" evidence="1">
    <location>
        <begin position="100"/>
        <end position="123"/>
    </location>
</feature>
<evidence type="ECO:0000313" key="2">
    <source>
        <dbReference type="EMBL" id="RRQ20626.1"/>
    </source>
</evidence>